<feature type="region of interest" description="Disordered" evidence="1">
    <location>
        <begin position="1"/>
        <end position="25"/>
    </location>
</feature>
<feature type="compositionally biased region" description="Polar residues" evidence="1">
    <location>
        <begin position="258"/>
        <end position="268"/>
    </location>
</feature>
<keyword evidence="3" id="KW-1185">Reference proteome</keyword>
<dbReference type="Proteomes" id="UP001472866">
    <property type="component" value="Chromosome 18"/>
</dbReference>
<evidence type="ECO:0000313" key="3">
    <source>
        <dbReference type="Proteomes" id="UP001472866"/>
    </source>
</evidence>
<accession>A0AAX4PMF7</accession>
<reference evidence="2 3" key="1">
    <citation type="submission" date="2024-03" db="EMBL/GenBank/DDBJ databases">
        <title>Complete genome sequence of the green alga Chloropicon roscoffensis RCC1871.</title>
        <authorList>
            <person name="Lemieux C."/>
            <person name="Pombert J.-F."/>
            <person name="Otis C."/>
            <person name="Turmel M."/>
        </authorList>
    </citation>
    <scope>NUCLEOTIDE SEQUENCE [LARGE SCALE GENOMIC DNA]</scope>
    <source>
        <strain evidence="2 3">RCC1871</strain>
    </source>
</reference>
<organism evidence="2 3">
    <name type="scientific">Chloropicon roscoffensis</name>
    <dbReference type="NCBI Taxonomy" id="1461544"/>
    <lineage>
        <taxon>Eukaryota</taxon>
        <taxon>Viridiplantae</taxon>
        <taxon>Chlorophyta</taxon>
        <taxon>Chloropicophyceae</taxon>
        <taxon>Chloropicales</taxon>
        <taxon>Chloropicaceae</taxon>
        <taxon>Chloropicon</taxon>
    </lineage>
</organism>
<proteinExistence type="predicted"/>
<name>A0AAX4PMF7_9CHLO</name>
<feature type="compositionally biased region" description="Low complexity" evidence="1">
    <location>
        <begin position="220"/>
        <end position="234"/>
    </location>
</feature>
<feature type="region of interest" description="Disordered" evidence="1">
    <location>
        <begin position="205"/>
        <end position="282"/>
    </location>
</feature>
<protein>
    <submittedName>
        <fullName evidence="2">Uncharacterized protein</fullName>
    </submittedName>
</protein>
<dbReference type="EMBL" id="CP151518">
    <property type="protein sequence ID" value="WZN67140.1"/>
    <property type="molecule type" value="Genomic_DNA"/>
</dbReference>
<dbReference type="AlphaFoldDB" id="A0AAX4PMF7"/>
<evidence type="ECO:0000313" key="2">
    <source>
        <dbReference type="EMBL" id="WZN67140.1"/>
    </source>
</evidence>
<gene>
    <name evidence="2" type="ORF">HKI87_18g87120</name>
</gene>
<evidence type="ECO:0000256" key="1">
    <source>
        <dbReference type="SAM" id="MobiDB-lite"/>
    </source>
</evidence>
<sequence>MADDWNMTTDAVDRRETGASKFKQRAAQEIKNLSDRLSAFGEKAKRALTGQGRGDHSHAGAYNNLNESLLSQEMSEEGGEGGQTVAAMANAGPELAAGAGGINPGSTAGGLVGEIPSQEELMVQTTHLAREAAELLWETIAFQAGCDEKDPQMVAQLEDLAQKAGLLNSQLRGLVRNQLEGVGSGSESVLASALEAKDMLDSCLSQYEHPSGGGGDHGGAAEATPAANANQAPQHLEAVDALEPPPLIQLGDDAPAPSGQTPTVTTPLSAAHNPFDALPPSQ</sequence>